<name>A0A1I5ZCL0_9BACI</name>
<keyword evidence="1" id="KW-1133">Transmembrane helix</keyword>
<evidence type="ECO:0000256" key="1">
    <source>
        <dbReference type="SAM" id="Phobius"/>
    </source>
</evidence>
<gene>
    <name evidence="2" type="ORF">SAMN02745910_01906</name>
</gene>
<evidence type="ECO:0000313" key="2">
    <source>
        <dbReference type="EMBL" id="SFQ54192.1"/>
    </source>
</evidence>
<dbReference type="EMBL" id="FOXX01000004">
    <property type="protein sequence ID" value="SFQ54192.1"/>
    <property type="molecule type" value="Genomic_DNA"/>
</dbReference>
<keyword evidence="3" id="KW-1185">Reference proteome</keyword>
<feature type="transmembrane region" description="Helical" evidence="1">
    <location>
        <begin position="56"/>
        <end position="79"/>
    </location>
</feature>
<keyword evidence="1" id="KW-0472">Membrane</keyword>
<feature type="transmembrane region" description="Helical" evidence="1">
    <location>
        <begin position="124"/>
        <end position="145"/>
    </location>
</feature>
<evidence type="ECO:0000313" key="3">
    <source>
        <dbReference type="Proteomes" id="UP000182762"/>
    </source>
</evidence>
<reference evidence="2 3" key="1">
    <citation type="submission" date="2016-10" db="EMBL/GenBank/DDBJ databases">
        <authorList>
            <person name="Varghese N."/>
            <person name="Submissions S."/>
        </authorList>
    </citation>
    <scope>NUCLEOTIDE SEQUENCE [LARGE SCALE GENOMIC DNA]</scope>
    <source>
        <strain evidence="2 3">DSM 13796</strain>
    </source>
</reference>
<dbReference type="Proteomes" id="UP000182762">
    <property type="component" value="Unassembled WGS sequence"/>
</dbReference>
<keyword evidence="1" id="KW-0812">Transmembrane</keyword>
<protein>
    <submittedName>
        <fullName evidence="2">Uncharacterized protein</fullName>
    </submittedName>
</protein>
<comment type="caution">
    <text evidence="2">The sequence shown here is derived from an EMBL/GenBank/DDBJ whole genome shotgun (WGS) entry which is preliminary data.</text>
</comment>
<accession>A0A1I5ZCL0</accession>
<feature type="transmembrane region" description="Helical" evidence="1">
    <location>
        <begin position="21"/>
        <end position="44"/>
    </location>
</feature>
<sequence>MREVYFHTNSSLYCYMKNISLIFVFVLSALSFVLFLLTGLQYVLSLFLDVHYTHQYSSLFLSLHVCLGFLILVPVDVILEDIMRHFQGNNKKRVILSHIFQFLLFFLYMKTMVAFMNIATFDSIVSEVLLYTIMYAIFFALELIGDKVKKEDEQRFQLHK</sequence>
<proteinExistence type="predicted"/>
<dbReference type="GeneID" id="93710589"/>
<dbReference type="RefSeq" id="WP_061804380.1">
    <property type="nucleotide sequence ID" value="NZ_FOXX01000004.1"/>
</dbReference>
<organism evidence="2 3">
    <name type="scientific">Priestia endophytica DSM 13796</name>
    <dbReference type="NCBI Taxonomy" id="1121089"/>
    <lineage>
        <taxon>Bacteria</taxon>
        <taxon>Bacillati</taxon>
        <taxon>Bacillota</taxon>
        <taxon>Bacilli</taxon>
        <taxon>Bacillales</taxon>
        <taxon>Bacillaceae</taxon>
        <taxon>Priestia</taxon>
    </lineage>
</organism>
<feature type="transmembrane region" description="Helical" evidence="1">
    <location>
        <begin position="99"/>
        <end position="118"/>
    </location>
</feature>